<dbReference type="SFLD" id="SFLDF00562">
    <property type="entry name" value="HemN-like__clustered_with_heat"/>
    <property type="match status" value="1"/>
</dbReference>
<comment type="similarity">
    <text evidence="1">Belongs to the anaerobic coproporphyrinogen-III oxidase family. HemW subfamily.</text>
</comment>
<keyword evidence="5" id="KW-0732">Signal</keyword>
<feature type="domain" description="Radical SAM core" evidence="6">
    <location>
        <begin position="42"/>
        <end position="298"/>
    </location>
</feature>
<dbReference type="SFLD" id="SFLDG01065">
    <property type="entry name" value="anaerobic_coproporphyrinogen-I"/>
    <property type="match status" value="1"/>
</dbReference>
<evidence type="ECO:0000313" key="7">
    <source>
        <dbReference type="EMBL" id="GFH52099.1"/>
    </source>
</evidence>
<proteinExistence type="inferred from homology"/>
<comment type="caution">
    <text evidence="7">The sequence shown here is derived from an EMBL/GenBank/DDBJ whole genome shotgun (WGS) entry which is preliminary data.</text>
</comment>
<dbReference type="CDD" id="cd01335">
    <property type="entry name" value="Radical_SAM"/>
    <property type="match status" value="1"/>
</dbReference>
<dbReference type="InterPro" id="IPR034505">
    <property type="entry name" value="Coproporphyrinogen-III_oxidase"/>
</dbReference>
<dbReference type="Proteomes" id="UP001054902">
    <property type="component" value="Unassembled WGS sequence"/>
</dbReference>
<comment type="function">
    <text evidence="4">May be a heme chaperone, appears to bind heme. Homologous bacterial proteins do not have oxygen-independent coproporphyrinogen-III oxidase activity. Binds 1 [4Fe-4S] cluster. The cluster is coordinated with 3 cysteines and an exchangeable S-adenosyl-L-methionine.</text>
</comment>
<dbReference type="InterPro" id="IPR004559">
    <property type="entry name" value="HemW-like"/>
</dbReference>
<dbReference type="SFLD" id="SFLDS00029">
    <property type="entry name" value="Radical_SAM"/>
    <property type="match status" value="1"/>
</dbReference>
<evidence type="ECO:0000256" key="3">
    <source>
        <dbReference type="ARBA" id="ARBA00033094"/>
    </source>
</evidence>
<dbReference type="SMART" id="SM00729">
    <property type="entry name" value="Elp3"/>
    <property type="match status" value="1"/>
</dbReference>
<accession>A0AAD3H6U9</accession>
<dbReference type="PANTHER" id="PTHR13932">
    <property type="entry name" value="COPROPORPHYRINIGEN III OXIDASE"/>
    <property type="match status" value="1"/>
</dbReference>
<keyword evidence="8" id="KW-1185">Reference proteome</keyword>
<dbReference type="Pfam" id="PF04055">
    <property type="entry name" value="Radical_SAM"/>
    <property type="match status" value="1"/>
</dbReference>
<gene>
    <name evidence="7" type="ORF">CTEN210_08575</name>
</gene>
<dbReference type="PANTHER" id="PTHR13932:SF5">
    <property type="entry name" value="RADICAL S-ADENOSYL METHIONINE DOMAIN-CONTAINING PROTEIN 1, MITOCHONDRIAL"/>
    <property type="match status" value="1"/>
</dbReference>
<dbReference type="GO" id="GO:0006779">
    <property type="term" value="P:porphyrin-containing compound biosynthetic process"/>
    <property type="evidence" value="ECO:0007669"/>
    <property type="project" value="InterPro"/>
</dbReference>
<evidence type="ECO:0000256" key="2">
    <source>
        <dbReference type="ARBA" id="ARBA00014678"/>
    </source>
</evidence>
<evidence type="ECO:0000259" key="6">
    <source>
        <dbReference type="PROSITE" id="PS51918"/>
    </source>
</evidence>
<dbReference type="EMBL" id="BLLK01000045">
    <property type="protein sequence ID" value="GFH52099.1"/>
    <property type="molecule type" value="Genomic_DNA"/>
</dbReference>
<dbReference type="GO" id="GO:0004109">
    <property type="term" value="F:coproporphyrinogen oxidase activity"/>
    <property type="evidence" value="ECO:0007669"/>
    <property type="project" value="InterPro"/>
</dbReference>
<evidence type="ECO:0000313" key="8">
    <source>
        <dbReference type="Proteomes" id="UP001054902"/>
    </source>
</evidence>
<dbReference type="InterPro" id="IPR023404">
    <property type="entry name" value="rSAM_horseshoe"/>
</dbReference>
<reference evidence="7 8" key="1">
    <citation type="journal article" date="2021" name="Sci. Rep.">
        <title>The genome of the diatom Chaetoceros tenuissimus carries an ancient integrated fragment of an extant virus.</title>
        <authorList>
            <person name="Hongo Y."/>
            <person name="Kimura K."/>
            <person name="Takaki Y."/>
            <person name="Yoshida Y."/>
            <person name="Baba S."/>
            <person name="Kobayashi G."/>
            <person name="Nagasaki K."/>
            <person name="Hano T."/>
            <person name="Tomaru Y."/>
        </authorList>
    </citation>
    <scope>NUCLEOTIDE SEQUENCE [LARGE SCALE GENOMIC DNA]</scope>
    <source>
        <strain evidence="7 8">NIES-3715</strain>
    </source>
</reference>
<dbReference type="GO" id="GO:0051539">
    <property type="term" value="F:4 iron, 4 sulfur cluster binding"/>
    <property type="evidence" value="ECO:0007669"/>
    <property type="project" value="InterPro"/>
</dbReference>
<evidence type="ECO:0000256" key="4">
    <source>
        <dbReference type="ARBA" id="ARBA00045130"/>
    </source>
</evidence>
<organism evidence="7 8">
    <name type="scientific">Chaetoceros tenuissimus</name>
    <dbReference type="NCBI Taxonomy" id="426638"/>
    <lineage>
        <taxon>Eukaryota</taxon>
        <taxon>Sar</taxon>
        <taxon>Stramenopiles</taxon>
        <taxon>Ochrophyta</taxon>
        <taxon>Bacillariophyta</taxon>
        <taxon>Coscinodiscophyceae</taxon>
        <taxon>Chaetocerotophycidae</taxon>
        <taxon>Chaetocerotales</taxon>
        <taxon>Chaetocerotaceae</taxon>
        <taxon>Chaetoceros</taxon>
    </lineage>
</organism>
<name>A0AAD3H6U9_9STRA</name>
<evidence type="ECO:0000256" key="5">
    <source>
        <dbReference type="SAM" id="SignalP"/>
    </source>
</evidence>
<sequence length="501" mass="56804">MLQNSFSFILFIVVVLFADTVALLNLNRCGRVSHTPQKLSSHISDDAYGFYIHIPYCRKRCSYCDFAIVPVGEIRSEKSHTGFKEMDQNYRRAITTEIDELIKSLDNQGSHKKIPLSSIYFGGGTPSLAPIDSIVACLDSINKKFFLKEDAEITMEMDPSTFDEAHLLALKEIGINRISLGVQSFTDEILESSGRVHRRKDVFEAIRMIESVFGSDTNYSIDLISGLPGLNLKLWNMTLLEALSLNPPPNHVSIYDLQIEEGTAFGKWYGLSDDEREKRPNIGKQKYENVKKGLLPLPSPDECAEMYRSASEIMRCNSFEHYEISSYARIESLEVNDKQENENKVWRSQHNQIYWKVDSQWFAVGLGSTSKLKGKVFARERTLSDYITWVKTLSNGESLDWFPTEIDSVDEEDEDEYVLDTIMTRLRTKDGLDMNWAFNTGGDELLDSILRGAKLGLDLGLAEIVTSNPDKGDIDKGILRLKDPDGFLFSNNIISEIFAEL</sequence>
<protein>
    <recommendedName>
        <fullName evidence="2">Radical S-adenosyl methionine domain-containing protein 1, mitochondrial</fullName>
    </recommendedName>
    <alternativeName>
        <fullName evidence="3">Putative heme chaperone</fullName>
    </alternativeName>
</protein>
<feature type="signal peptide" evidence="5">
    <location>
        <begin position="1"/>
        <end position="22"/>
    </location>
</feature>
<dbReference type="InterPro" id="IPR058240">
    <property type="entry name" value="rSAM_sf"/>
</dbReference>
<evidence type="ECO:0000256" key="1">
    <source>
        <dbReference type="ARBA" id="ARBA00006100"/>
    </source>
</evidence>
<dbReference type="SUPFAM" id="SSF102114">
    <property type="entry name" value="Radical SAM enzymes"/>
    <property type="match status" value="1"/>
</dbReference>
<dbReference type="GO" id="GO:0005737">
    <property type="term" value="C:cytoplasm"/>
    <property type="evidence" value="ECO:0007669"/>
    <property type="project" value="InterPro"/>
</dbReference>
<dbReference type="PROSITE" id="PS51918">
    <property type="entry name" value="RADICAL_SAM"/>
    <property type="match status" value="1"/>
</dbReference>
<feature type="chain" id="PRO_5041969844" description="Radical S-adenosyl methionine domain-containing protein 1, mitochondrial" evidence="5">
    <location>
        <begin position="23"/>
        <end position="501"/>
    </location>
</feature>
<dbReference type="AlphaFoldDB" id="A0AAD3H6U9"/>
<dbReference type="InterPro" id="IPR007197">
    <property type="entry name" value="rSAM"/>
</dbReference>
<dbReference type="InterPro" id="IPR006638">
    <property type="entry name" value="Elp3/MiaA/NifB-like_rSAM"/>
</dbReference>
<dbReference type="Gene3D" id="3.80.30.20">
    <property type="entry name" value="tm_1862 like domain"/>
    <property type="match status" value="1"/>
</dbReference>